<protein>
    <submittedName>
        <fullName evidence="1">Uncharacterized protein</fullName>
    </submittedName>
</protein>
<sequence length="80" mass="9096">MLQFDLIADNEKIRKYKVTSGKYNGEVTYFKEKDKLDEKSYIFEGTFSKFIGKLKAAVIIGNSVEALPNNPLKHFVYGVG</sequence>
<dbReference type="AlphaFoldDB" id="A0A1Y0F8F0"/>
<reference evidence="1 2" key="1">
    <citation type="submission" date="2017-04" db="EMBL/GenBank/DDBJ databases">
        <title>Complete genome sequence of Lactobacillus salivarius ZLS006, a probiotic strain isolated from healthy piglet.</title>
        <authorList>
            <person name="Zhang D."/>
        </authorList>
    </citation>
    <scope>NUCLEOTIDE SEQUENCE [LARGE SCALE GENOMIC DNA]</scope>
    <source>
        <strain evidence="1 2">ZLS006</strain>
    </source>
</reference>
<proteinExistence type="predicted"/>
<dbReference type="RefSeq" id="WP_087448809.1">
    <property type="nucleotide sequence ID" value="NZ_CP020858.1"/>
</dbReference>
<evidence type="ECO:0000313" key="2">
    <source>
        <dbReference type="Proteomes" id="UP000195378"/>
    </source>
</evidence>
<dbReference type="Proteomes" id="UP000195378">
    <property type="component" value="Chromosome"/>
</dbReference>
<accession>A0A1Y0F8F0</accession>
<organism evidence="1 2">
    <name type="scientific">Ligilactobacillus salivarius</name>
    <dbReference type="NCBI Taxonomy" id="1624"/>
    <lineage>
        <taxon>Bacteria</taxon>
        <taxon>Bacillati</taxon>
        <taxon>Bacillota</taxon>
        <taxon>Bacilli</taxon>
        <taxon>Lactobacillales</taxon>
        <taxon>Lactobacillaceae</taxon>
        <taxon>Ligilactobacillus</taxon>
    </lineage>
</organism>
<evidence type="ECO:0000313" key="1">
    <source>
        <dbReference type="EMBL" id="ARU19620.1"/>
    </source>
</evidence>
<name>A0A1Y0F8F0_9LACO</name>
<gene>
    <name evidence="1" type="ORF">B7R82_06295</name>
</gene>
<dbReference type="EMBL" id="CP020858">
    <property type="protein sequence ID" value="ARU19620.1"/>
    <property type="molecule type" value="Genomic_DNA"/>
</dbReference>